<protein>
    <submittedName>
        <fullName evidence="3">ATP-binding protein</fullName>
    </submittedName>
</protein>
<dbReference type="PANTHER" id="PTHR35526">
    <property type="entry name" value="ANTI-SIGMA-F FACTOR RSBW-RELATED"/>
    <property type="match status" value="1"/>
</dbReference>
<dbReference type="SUPFAM" id="SSF55874">
    <property type="entry name" value="ATPase domain of HSP90 chaperone/DNA topoisomerase II/histidine kinase"/>
    <property type="match status" value="1"/>
</dbReference>
<organism evidence="3 4">
    <name type="scientific">Streptomyces durbertensis</name>
    <dbReference type="NCBI Taxonomy" id="2448886"/>
    <lineage>
        <taxon>Bacteria</taxon>
        <taxon>Bacillati</taxon>
        <taxon>Actinomycetota</taxon>
        <taxon>Actinomycetes</taxon>
        <taxon>Kitasatosporales</taxon>
        <taxon>Streptomycetaceae</taxon>
        <taxon>Streptomyces</taxon>
    </lineage>
</organism>
<sequence length="139" mass="14578">MTRPPVVQAVDHQFSVLLSPTRRAARLARLLTGAQLASWGLPSATAAQVVAELAANAVLHGCVRGRDFRLTLSVRDGGTLRVEVADPRGERLPVVAGDSEAGEGESGRGLLLVAALADRWGVVVGPAPRKTVWAEIELG</sequence>
<evidence type="ECO:0000313" key="4">
    <source>
        <dbReference type="Proteomes" id="UP000766698"/>
    </source>
</evidence>
<accession>A0ABR6EMJ3</accession>
<keyword evidence="3" id="KW-0067">ATP-binding</keyword>
<name>A0ABR6EMJ3_9ACTN</name>
<evidence type="ECO:0000313" key="3">
    <source>
        <dbReference type="EMBL" id="MBB1246573.1"/>
    </source>
</evidence>
<dbReference type="PANTHER" id="PTHR35526:SF3">
    <property type="entry name" value="ANTI-SIGMA-F FACTOR RSBW"/>
    <property type="match status" value="1"/>
</dbReference>
<keyword evidence="1" id="KW-0723">Serine/threonine-protein kinase</keyword>
<evidence type="ECO:0000259" key="2">
    <source>
        <dbReference type="Pfam" id="PF13581"/>
    </source>
</evidence>
<dbReference type="Gene3D" id="3.30.565.10">
    <property type="entry name" value="Histidine kinase-like ATPase, C-terminal domain"/>
    <property type="match status" value="1"/>
</dbReference>
<dbReference type="GO" id="GO:0005524">
    <property type="term" value="F:ATP binding"/>
    <property type="evidence" value="ECO:0007669"/>
    <property type="project" value="UniProtKB-KW"/>
</dbReference>
<dbReference type="Pfam" id="PF13581">
    <property type="entry name" value="HATPase_c_2"/>
    <property type="match status" value="1"/>
</dbReference>
<keyword evidence="3" id="KW-0547">Nucleotide-binding</keyword>
<gene>
    <name evidence="3" type="ORF">GL263_23925</name>
</gene>
<dbReference type="InterPro" id="IPR036890">
    <property type="entry name" value="HATPase_C_sf"/>
</dbReference>
<dbReference type="InterPro" id="IPR050267">
    <property type="entry name" value="Anti-sigma-factor_SerPK"/>
</dbReference>
<reference evidence="4" key="1">
    <citation type="journal article" date="2020" name="Syst. Appl. Microbiol.">
        <title>Streptomyces alkaliterrae sp. nov., isolated from an alkaline soil, and emended descriptions of Streptomyces alkaliphilus, Streptomyces calidiresistens and Streptomyces durbertensis.</title>
        <authorList>
            <person name="Swiecimska M."/>
            <person name="Golinska P."/>
            <person name="Nouioui I."/>
            <person name="Wypij M."/>
            <person name="Rai M."/>
            <person name="Sangal V."/>
            <person name="Goodfellow M."/>
        </authorList>
    </citation>
    <scope>NUCLEOTIDE SEQUENCE [LARGE SCALE GENOMIC DNA]</scope>
    <source>
        <strain evidence="4">DSM 104538</strain>
    </source>
</reference>
<dbReference type="CDD" id="cd16936">
    <property type="entry name" value="HATPase_RsbW-like"/>
    <property type="match status" value="1"/>
</dbReference>
<evidence type="ECO:0000256" key="1">
    <source>
        <dbReference type="ARBA" id="ARBA00022527"/>
    </source>
</evidence>
<keyword evidence="1" id="KW-0418">Kinase</keyword>
<proteinExistence type="predicted"/>
<dbReference type="EMBL" id="WMLF01000535">
    <property type="protein sequence ID" value="MBB1246573.1"/>
    <property type="molecule type" value="Genomic_DNA"/>
</dbReference>
<dbReference type="InterPro" id="IPR003594">
    <property type="entry name" value="HATPase_dom"/>
</dbReference>
<dbReference type="RefSeq" id="WP_182857820.1">
    <property type="nucleotide sequence ID" value="NZ_WMLF01000535.1"/>
</dbReference>
<keyword evidence="4" id="KW-1185">Reference proteome</keyword>
<dbReference type="Proteomes" id="UP000766698">
    <property type="component" value="Unassembled WGS sequence"/>
</dbReference>
<feature type="domain" description="Histidine kinase/HSP90-like ATPase" evidence="2">
    <location>
        <begin position="22"/>
        <end position="120"/>
    </location>
</feature>
<keyword evidence="1" id="KW-0808">Transferase</keyword>
<comment type="caution">
    <text evidence="3">The sequence shown here is derived from an EMBL/GenBank/DDBJ whole genome shotgun (WGS) entry which is preliminary data.</text>
</comment>